<feature type="region of interest" description="Disordered" evidence="3">
    <location>
        <begin position="1"/>
        <end position="48"/>
    </location>
</feature>
<evidence type="ECO:0000256" key="1">
    <source>
        <dbReference type="ARBA" id="ARBA00022737"/>
    </source>
</evidence>
<keyword evidence="2" id="KW-0694">RNA-binding</keyword>
<feature type="compositionally biased region" description="Low complexity" evidence="3">
    <location>
        <begin position="1"/>
        <end position="18"/>
    </location>
</feature>
<dbReference type="Pfam" id="PF00013">
    <property type="entry name" value="KH_1"/>
    <property type="match status" value="3"/>
</dbReference>
<dbReference type="STRING" id="1037660.A0A066VEW9"/>
<dbReference type="OrthoDB" id="442947at2759"/>
<dbReference type="InterPro" id="IPR036612">
    <property type="entry name" value="KH_dom_type_1_sf"/>
</dbReference>
<dbReference type="PANTHER" id="PTHR10288">
    <property type="entry name" value="KH DOMAIN CONTAINING RNA BINDING PROTEIN"/>
    <property type="match status" value="1"/>
</dbReference>
<evidence type="ECO:0000313" key="5">
    <source>
        <dbReference type="EMBL" id="KDN40006.1"/>
    </source>
</evidence>
<comment type="caution">
    <text evidence="5">The sequence shown here is derived from an EMBL/GenBank/DDBJ whole genome shotgun (WGS) entry which is preliminary data.</text>
</comment>
<evidence type="ECO:0000256" key="2">
    <source>
        <dbReference type="PROSITE-ProRule" id="PRU00117"/>
    </source>
</evidence>
<dbReference type="PROSITE" id="PS50084">
    <property type="entry name" value="KH_TYPE_1"/>
    <property type="match status" value="3"/>
</dbReference>
<sequence length="368" mass="37577">MAAAPESASAADSGPSEPVSVASGEQTNGQDAFSLPAGPTSLNGEEGVQTEAPAVNVSLRALIVSSDASIIIGKQGKHINEIREKSGAKLAISQSIPGNPERIMSVSGPLDAVSKEFEFGQAFGLIVRRINDEPFDQPSLPGSRAFTIRFIVPNSRMGSVIGKQGTKIKEIQEESGALLRAGEAMLPGSTERMLSVSGVADAVHIAVFYVGAILAEGSDRMASNLAYRPGAAAYGAPAAGGATYGGAFGAPAPGGFAGAGIPIPGVGVGTGTRGIPSIGQGPPAAGSQTQQIYIPNDLVGSVIGKGGTKINEIRQASATHIKIMDDTNAPERLVTITGPPANIQLAVNLLHQRVEDERRRLQSATAQS</sequence>
<proteinExistence type="predicted"/>
<dbReference type="SUPFAM" id="SSF54791">
    <property type="entry name" value="Eukaryotic type KH-domain (KH-domain type I)"/>
    <property type="match status" value="3"/>
</dbReference>
<dbReference type="InParanoid" id="A0A066VEW9"/>
<dbReference type="EMBL" id="JMSN01000096">
    <property type="protein sequence ID" value="KDN40006.1"/>
    <property type="molecule type" value="Genomic_DNA"/>
</dbReference>
<name>A0A066VEW9_TILAU</name>
<feature type="domain" description="K Homology" evidence="4">
    <location>
        <begin position="286"/>
        <end position="355"/>
    </location>
</feature>
<feature type="domain" description="K Homology" evidence="4">
    <location>
        <begin position="144"/>
        <end position="215"/>
    </location>
</feature>
<feature type="domain" description="K Homology" evidence="4">
    <location>
        <begin position="55"/>
        <end position="125"/>
    </location>
</feature>
<dbReference type="InterPro" id="IPR004087">
    <property type="entry name" value="KH_dom"/>
</dbReference>
<protein>
    <recommendedName>
        <fullName evidence="4">K Homology domain-containing protein</fullName>
    </recommendedName>
</protein>
<evidence type="ECO:0000256" key="3">
    <source>
        <dbReference type="SAM" id="MobiDB-lite"/>
    </source>
</evidence>
<dbReference type="SMART" id="SM00322">
    <property type="entry name" value="KH"/>
    <property type="match status" value="3"/>
</dbReference>
<accession>A0A066VEW9</accession>
<dbReference type="Proteomes" id="UP000027361">
    <property type="component" value="Unassembled WGS sequence"/>
</dbReference>
<dbReference type="GO" id="GO:0003723">
    <property type="term" value="F:RNA binding"/>
    <property type="evidence" value="ECO:0007669"/>
    <property type="project" value="UniProtKB-UniRule"/>
</dbReference>
<dbReference type="Gene3D" id="3.30.1370.10">
    <property type="entry name" value="K Homology domain, type 1"/>
    <property type="match status" value="3"/>
</dbReference>
<organism evidence="5 6">
    <name type="scientific">Tilletiaria anomala (strain ATCC 24038 / CBS 436.72 / UBC 951)</name>
    <dbReference type="NCBI Taxonomy" id="1037660"/>
    <lineage>
        <taxon>Eukaryota</taxon>
        <taxon>Fungi</taxon>
        <taxon>Dikarya</taxon>
        <taxon>Basidiomycota</taxon>
        <taxon>Ustilaginomycotina</taxon>
        <taxon>Exobasidiomycetes</taxon>
        <taxon>Georgefischeriales</taxon>
        <taxon>Tilletiariaceae</taxon>
        <taxon>Tilletiaria</taxon>
    </lineage>
</organism>
<dbReference type="InterPro" id="IPR004088">
    <property type="entry name" value="KH_dom_type_1"/>
</dbReference>
<dbReference type="HOGENOM" id="CLU_022670_4_0_1"/>
<dbReference type="AlphaFoldDB" id="A0A066VEW9"/>
<evidence type="ECO:0000259" key="4">
    <source>
        <dbReference type="SMART" id="SM00322"/>
    </source>
</evidence>
<dbReference type="GeneID" id="25266142"/>
<reference evidence="5 6" key="1">
    <citation type="submission" date="2014-05" db="EMBL/GenBank/DDBJ databases">
        <title>Draft genome sequence of a rare smut relative, Tilletiaria anomala UBC 951.</title>
        <authorList>
            <consortium name="DOE Joint Genome Institute"/>
            <person name="Toome M."/>
            <person name="Kuo A."/>
            <person name="Henrissat B."/>
            <person name="Lipzen A."/>
            <person name="Tritt A."/>
            <person name="Yoshinaga Y."/>
            <person name="Zane M."/>
            <person name="Barry K."/>
            <person name="Grigoriev I.V."/>
            <person name="Spatafora J.W."/>
            <person name="Aimea M.C."/>
        </authorList>
    </citation>
    <scope>NUCLEOTIDE SEQUENCE [LARGE SCALE GENOMIC DNA]</scope>
    <source>
        <strain evidence="5 6">UBC 951</strain>
    </source>
</reference>
<dbReference type="RefSeq" id="XP_013241243.1">
    <property type="nucleotide sequence ID" value="XM_013385789.1"/>
</dbReference>
<evidence type="ECO:0000313" key="6">
    <source>
        <dbReference type="Proteomes" id="UP000027361"/>
    </source>
</evidence>
<dbReference type="OMA" id="MQVVPYS"/>
<gene>
    <name evidence="5" type="ORF">K437DRAFT_270085</name>
</gene>
<keyword evidence="1" id="KW-0677">Repeat</keyword>
<keyword evidence="6" id="KW-1185">Reference proteome</keyword>